<comment type="subcellular location">
    <subcellularLocation>
        <location evidence="1">Cytoplasm</location>
    </subcellularLocation>
</comment>
<sequence length="185" mass="20629">MSYSNQNQYQQGYGRPLPPRPDDLQRSNTNTSQHYNPQRHSNSSSNSANYEYQQLGNRFSSSSLQKPFNEAAPTTYGFGNDVPPPPLIKPSRSPPNGADPTLWQWFNEVDLDGSGNINGFELQKALVNGDWTNFELDTVQLLLSTFSSNDKSGAISQTELRSALLAFGYNISDRVCEVVINKFAK</sequence>
<evidence type="ECO:0000256" key="4">
    <source>
        <dbReference type="ARBA" id="ARBA00022737"/>
    </source>
</evidence>
<proteinExistence type="predicted"/>
<comment type="caution">
    <text evidence="8">The sequence shown here is derived from an EMBL/GenBank/DDBJ whole genome shotgun (WGS) entry which is preliminary data.</text>
</comment>
<feature type="region of interest" description="Disordered" evidence="6">
    <location>
        <begin position="70"/>
        <end position="96"/>
    </location>
</feature>
<feature type="region of interest" description="Disordered" evidence="6">
    <location>
        <begin position="1"/>
        <end position="55"/>
    </location>
</feature>
<evidence type="ECO:0000256" key="6">
    <source>
        <dbReference type="SAM" id="MobiDB-lite"/>
    </source>
</evidence>
<evidence type="ECO:0000313" key="9">
    <source>
        <dbReference type="Proteomes" id="UP001211065"/>
    </source>
</evidence>
<dbReference type="EMBL" id="JADGJW010001600">
    <property type="protein sequence ID" value="KAJ3202245.1"/>
    <property type="molecule type" value="Genomic_DNA"/>
</dbReference>
<evidence type="ECO:0000256" key="1">
    <source>
        <dbReference type="ARBA" id="ARBA00004496"/>
    </source>
</evidence>
<dbReference type="PROSITE" id="PS00018">
    <property type="entry name" value="EF_HAND_1"/>
    <property type="match status" value="1"/>
</dbReference>
<dbReference type="Pfam" id="PF13202">
    <property type="entry name" value="EF-hand_5"/>
    <property type="match status" value="1"/>
</dbReference>
<evidence type="ECO:0000256" key="5">
    <source>
        <dbReference type="ARBA" id="ARBA00022837"/>
    </source>
</evidence>
<dbReference type="AlphaFoldDB" id="A0AAD5TVB5"/>
<keyword evidence="4" id="KW-0677">Repeat</keyword>
<dbReference type="GO" id="GO:0005737">
    <property type="term" value="C:cytoplasm"/>
    <property type="evidence" value="ECO:0007669"/>
    <property type="project" value="UniProtKB-SubCell"/>
</dbReference>
<dbReference type="InterPro" id="IPR051426">
    <property type="entry name" value="Peflin/Sorcin_CaBP"/>
</dbReference>
<accession>A0AAD5TVB5</accession>
<dbReference type="PANTHER" id="PTHR46212">
    <property type="entry name" value="PEFLIN"/>
    <property type="match status" value="1"/>
</dbReference>
<dbReference type="InterPro" id="IPR002048">
    <property type="entry name" value="EF_hand_dom"/>
</dbReference>
<evidence type="ECO:0000259" key="7">
    <source>
        <dbReference type="PROSITE" id="PS50222"/>
    </source>
</evidence>
<evidence type="ECO:0000256" key="2">
    <source>
        <dbReference type="ARBA" id="ARBA00022490"/>
    </source>
</evidence>
<keyword evidence="9" id="KW-1185">Reference proteome</keyword>
<feature type="non-terminal residue" evidence="8">
    <location>
        <position position="185"/>
    </location>
</feature>
<dbReference type="SUPFAM" id="SSF47473">
    <property type="entry name" value="EF-hand"/>
    <property type="match status" value="1"/>
</dbReference>
<keyword evidence="5" id="KW-0106">Calcium</keyword>
<evidence type="ECO:0000256" key="3">
    <source>
        <dbReference type="ARBA" id="ARBA00022723"/>
    </source>
</evidence>
<dbReference type="InterPro" id="IPR011992">
    <property type="entry name" value="EF-hand-dom_pair"/>
</dbReference>
<gene>
    <name evidence="8" type="ORF">HK099_001948</name>
</gene>
<dbReference type="Proteomes" id="UP001211065">
    <property type="component" value="Unassembled WGS sequence"/>
</dbReference>
<feature type="domain" description="EF-hand" evidence="7">
    <location>
        <begin position="97"/>
        <end position="132"/>
    </location>
</feature>
<evidence type="ECO:0000313" key="8">
    <source>
        <dbReference type="EMBL" id="KAJ3202245.1"/>
    </source>
</evidence>
<reference evidence="8" key="1">
    <citation type="submission" date="2020-05" db="EMBL/GenBank/DDBJ databases">
        <title>Phylogenomic resolution of chytrid fungi.</title>
        <authorList>
            <person name="Stajich J.E."/>
            <person name="Amses K."/>
            <person name="Simmons R."/>
            <person name="Seto K."/>
            <person name="Myers J."/>
            <person name="Bonds A."/>
            <person name="Quandt C.A."/>
            <person name="Barry K."/>
            <person name="Liu P."/>
            <person name="Grigoriev I."/>
            <person name="Longcore J.E."/>
            <person name="James T.Y."/>
        </authorList>
    </citation>
    <scope>NUCLEOTIDE SEQUENCE</scope>
    <source>
        <strain evidence="8">JEL0476</strain>
    </source>
</reference>
<organism evidence="8 9">
    <name type="scientific">Clydaea vesicula</name>
    <dbReference type="NCBI Taxonomy" id="447962"/>
    <lineage>
        <taxon>Eukaryota</taxon>
        <taxon>Fungi</taxon>
        <taxon>Fungi incertae sedis</taxon>
        <taxon>Chytridiomycota</taxon>
        <taxon>Chytridiomycota incertae sedis</taxon>
        <taxon>Chytridiomycetes</taxon>
        <taxon>Lobulomycetales</taxon>
        <taxon>Lobulomycetaceae</taxon>
        <taxon>Clydaea</taxon>
    </lineage>
</organism>
<name>A0AAD5TVB5_9FUNG</name>
<keyword evidence="3" id="KW-0479">Metal-binding</keyword>
<dbReference type="PANTHER" id="PTHR46212:SF3">
    <property type="entry name" value="GH27120P"/>
    <property type="match status" value="1"/>
</dbReference>
<dbReference type="PROSITE" id="PS50222">
    <property type="entry name" value="EF_HAND_2"/>
    <property type="match status" value="1"/>
</dbReference>
<keyword evidence="2" id="KW-0963">Cytoplasm</keyword>
<dbReference type="InterPro" id="IPR018247">
    <property type="entry name" value="EF_Hand_1_Ca_BS"/>
</dbReference>
<feature type="compositionally biased region" description="Polar residues" evidence="6">
    <location>
        <begin position="26"/>
        <end position="40"/>
    </location>
</feature>
<dbReference type="GO" id="GO:0048306">
    <property type="term" value="F:calcium-dependent protein binding"/>
    <property type="evidence" value="ECO:0007669"/>
    <property type="project" value="UniProtKB-ARBA"/>
</dbReference>
<feature type="compositionally biased region" description="Low complexity" evidence="6">
    <location>
        <begin position="1"/>
        <end position="15"/>
    </location>
</feature>
<protein>
    <recommendedName>
        <fullName evidence="7">EF-hand domain-containing protein</fullName>
    </recommendedName>
</protein>
<dbReference type="Gene3D" id="1.10.238.10">
    <property type="entry name" value="EF-hand"/>
    <property type="match status" value="2"/>
</dbReference>
<dbReference type="GO" id="GO:0005509">
    <property type="term" value="F:calcium ion binding"/>
    <property type="evidence" value="ECO:0007669"/>
    <property type="project" value="InterPro"/>
</dbReference>